<accession>A0AAV1J4P7</accession>
<keyword evidence="2" id="KW-1185">Reference proteome</keyword>
<comment type="caution">
    <text evidence="1">The sequence shown here is derived from an EMBL/GenBank/DDBJ whole genome shotgun (WGS) entry which is preliminary data.</text>
</comment>
<evidence type="ECO:0000313" key="2">
    <source>
        <dbReference type="Proteomes" id="UP001497472"/>
    </source>
</evidence>
<evidence type="ECO:0000313" key="1">
    <source>
        <dbReference type="EMBL" id="CAK1543431.1"/>
    </source>
</evidence>
<dbReference type="Proteomes" id="UP001497472">
    <property type="component" value="Unassembled WGS sequence"/>
</dbReference>
<organism evidence="1 2">
    <name type="scientific">Leptosia nina</name>
    <dbReference type="NCBI Taxonomy" id="320188"/>
    <lineage>
        <taxon>Eukaryota</taxon>
        <taxon>Metazoa</taxon>
        <taxon>Ecdysozoa</taxon>
        <taxon>Arthropoda</taxon>
        <taxon>Hexapoda</taxon>
        <taxon>Insecta</taxon>
        <taxon>Pterygota</taxon>
        <taxon>Neoptera</taxon>
        <taxon>Endopterygota</taxon>
        <taxon>Lepidoptera</taxon>
        <taxon>Glossata</taxon>
        <taxon>Ditrysia</taxon>
        <taxon>Papilionoidea</taxon>
        <taxon>Pieridae</taxon>
        <taxon>Pierinae</taxon>
        <taxon>Leptosia</taxon>
    </lineage>
</organism>
<proteinExistence type="predicted"/>
<sequence>MDISRLLSCNAETMRSTAVPSGRLHCALSPLSPRDNRPPAATARRPHRHCAPFVSRLAIAIGSHRCHALLRFGITAEAFLRCFQTIPPSLSAVRRSPLAARRKPLSRSPPHAAAAALPSRGRLRPLRFVLCSRVYLRSLRRPPNGAKRLSGG</sequence>
<dbReference type="EMBL" id="CAVLEF010000004">
    <property type="protein sequence ID" value="CAK1543431.1"/>
    <property type="molecule type" value="Genomic_DNA"/>
</dbReference>
<reference evidence="1 2" key="1">
    <citation type="submission" date="2023-11" db="EMBL/GenBank/DDBJ databases">
        <authorList>
            <person name="Okamura Y."/>
        </authorList>
    </citation>
    <scope>NUCLEOTIDE SEQUENCE [LARGE SCALE GENOMIC DNA]</scope>
</reference>
<name>A0AAV1J4P7_9NEOP</name>
<gene>
    <name evidence="1" type="ORF">LNINA_LOCUS3246</name>
</gene>
<dbReference type="AlphaFoldDB" id="A0AAV1J4P7"/>
<protein>
    <submittedName>
        <fullName evidence="1">Uncharacterized protein</fullName>
    </submittedName>
</protein>